<dbReference type="EC" id="2.4.-.-" evidence="3"/>
<evidence type="ECO:0000313" key="3">
    <source>
        <dbReference type="EMBL" id="MCE5170078.1"/>
    </source>
</evidence>
<evidence type="ECO:0000259" key="1">
    <source>
        <dbReference type="Pfam" id="PF00534"/>
    </source>
</evidence>
<dbReference type="InterPro" id="IPR050194">
    <property type="entry name" value="Glycosyltransferase_grp1"/>
</dbReference>
<accession>A0ABS8YHX8</accession>
<evidence type="ECO:0000259" key="2">
    <source>
        <dbReference type="Pfam" id="PF13439"/>
    </source>
</evidence>
<keyword evidence="4" id="KW-1185">Reference proteome</keyword>
<feature type="domain" description="Glycosyl transferase family 1" evidence="1">
    <location>
        <begin position="175"/>
        <end position="351"/>
    </location>
</feature>
<dbReference type="SUPFAM" id="SSF53756">
    <property type="entry name" value="UDP-Glycosyltransferase/glycogen phosphorylase"/>
    <property type="match status" value="1"/>
</dbReference>
<dbReference type="InterPro" id="IPR028098">
    <property type="entry name" value="Glyco_trans_4-like_N"/>
</dbReference>
<dbReference type="Pfam" id="PF00534">
    <property type="entry name" value="Glycos_transf_1"/>
    <property type="match status" value="1"/>
</dbReference>
<dbReference type="Gene3D" id="3.40.50.2000">
    <property type="entry name" value="Glycogen Phosphorylase B"/>
    <property type="match status" value="2"/>
</dbReference>
<dbReference type="PANTHER" id="PTHR45947">
    <property type="entry name" value="SULFOQUINOVOSYL TRANSFERASE SQD2"/>
    <property type="match status" value="1"/>
</dbReference>
<reference evidence="3 4" key="1">
    <citation type="submission" date="2021-11" db="EMBL/GenBank/DDBJ databases">
        <title>Draft genome sequence of Paenibacillus profundus YoMME, a new Gram-positive bacteria with exoelectrogenic properties.</title>
        <authorList>
            <person name="Hubenova Y."/>
            <person name="Hubenova E."/>
            <person name="Manasiev Y."/>
            <person name="Peykov S."/>
            <person name="Mitov M."/>
        </authorList>
    </citation>
    <scope>NUCLEOTIDE SEQUENCE [LARGE SCALE GENOMIC DNA]</scope>
    <source>
        <strain evidence="3 4">YoMME</strain>
    </source>
</reference>
<keyword evidence="3" id="KW-0328">Glycosyltransferase</keyword>
<comment type="caution">
    <text evidence="3">The sequence shown here is derived from an EMBL/GenBank/DDBJ whole genome shotgun (WGS) entry which is preliminary data.</text>
</comment>
<organism evidence="3 4">
    <name type="scientific">Paenibacillus profundus</name>
    <dbReference type="NCBI Taxonomy" id="1173085"/>
    <lineage>
        <taxon>Bacteria</taxon>
        <taxon>Bacillati</taxon>
        <taxon>Bacillota</taxon>
        <taxon>Bacilli</taxon>
        <taxon>Bacillales</taxon>
        <taxon>Paenibacillaceae</taxon>
        <taxon>Paenibacillus</taxon>
    </lineage>
</organism>
<evidence type="ECO:0000313" key="4">
    <source>
        <dbReference type="Proteomes" id="UP001199916"/>
    </source>
</evidence>
<protein>
    <submittedName>
        <fullName evidence="3">Glycosyltransferase</fullName>
        <ecNumber evidence="3">2.4.-.-</ecNumber>
    </submittedName>
</protein>
<keyword evidence="3" id="KW-0808">Transferase</keyword>
<proteinExistence type="predicted"/>
<dbReference type="RefSeq" id="WP_019422036.1">
    <property type="nucleotide sequence ID" value="NZ_JAJNBZ010000007.1"/>
</dbReference>
<sequence length="381" mass="41841">MRNNAYRVLMVMDSLAVGGTETHVLSLVNGLQKLGVKPVYAGAGGLMYNAFAKAACPIHAIDLTAGAFMLESSQKQTIRTLKQIMLHRKIDVVHVHQTPSGMYAAMAAKELGIPVVFTVHGAYYPEDQLIRTSQCCDAVISVSKPVQRYLQNMGIASLLVPNGVDPEEFYPVPSQELRKSLEIPDDASVVVYASRLAWDKAIVCTMLIMAAERLRKSEMPNLHVVVVGDGIQFAEINEMVNTIHKNAGQTFIHMTGNQTKVREYYGLGDIVVGTGRVALEAMACGKPVLAIGNHGFFGIVEPTVYGQAWDYYFGDHASERKATEDAVAESLQKALSDRKDLKQIGAQGRQWTLKHFNINKIISRMDEIYTAIQARNSITGV</sequence>
<name>A0ABS8YHX8_9BACL</name>
<gene>
    <name evidence="3" type="ORF">LQV63_12230</name>
</gene>
<dbReference type="InterPro" id="IPR001296">
    <property type="entry name" value="Glyco_trans_1"/>
</dbReference>
<dbReference type="Pfam" id="PF13439">
    <property type="entry name" value="Glyco_transf_4"/>
    <property type="match status" value="1"/>
</dbReference>
<dbReference type="EMBL" id="JAJNBZ010000007">
    <property type="protein sequence ID" value="MCE5170078.1"/>
    <property type="molecule type" value="Genomic_DNA"/>
</dbReference>
<dbReference type="GO" id="GO:0016757">
    <property type="term" value="F:glycosyltransferase activity"/>
    <property type="evidence" value="ECO:0007669"/>
    <property type="project" value="UniProtKB-KW"/>
</dbReference>
<dbReference type="PANTHER" id="PTHR45947:SF3">
    <property type="entry name" value="SULFOQUINOVOSYL TRANSFERASE SQD2"/>
    <property type="match status" value="1"/>
</dbReference>
<dbReference type="Proteomes" id="UP001199916">
    <property type="component" value="Unassembled WGS sequence"/>
</dbReference>
<feature type="domain" description="Glycosyltransferase subfamily 4-like N-terminal" evidence="2">
    <location>
        <begin position="17"/>
        <end position="167"/>
    </location>
</feature>